<evidence type="ECO:0000256" key="2">
    <source>
        <dbReference type="ARBA" id="ARBA00023125"/>
    </source>
</evidence>
<dbReference type="Proteomes" id="UP000292459">
    <property type="component" value="Unassembled WGS sequence"/>
</dbReference>
<name>A0A4V2E1P5_9CYAN</name>
<dbReference type="AlphaFoldDB" id="A0A4V2E1P5"/>
<dbReference type="InterPro" id="IPR036388">
    <property type="entry name" value="WH-like_DNA-bd_sf"/>
</dbReference>
<dbReference type="PROSITE" id="PS00042">
    <property type="entry name" value="HTH_CRP_1"/>
    <property type="match status" value="1"/>
</dbReference>
<gene>
    <name evidence="5" type="ORF">DYY88_23360</name>
</gene>
<dbReference type="GO" id="GO:0003677">
    <property type="term" value="F:DNA binding"/>
    <property type="evidence" value="ECO:0007669"/>
    <property type="project" value="UniProtKB-KW"/>
</dbReference>
<reference evidence="5 6" key="1">
    <citation type="submission" date="2018-11" db="EMBL/GenBank/DDBJ databases">
        <title>Whole genome sequencing of an environmental sample.</title>
        <authorList>
            <person name="Sarangi A.N."/>
            <person name="Singh D."/>
            <person name="Tripathy S."/>
        </authorList>
    </citation>
    <scope>NUCLEOTIDE SEQUENCE [LARGE SCALE GENOMIC DNA]</scope>
    <source>
        <strain evidence="5 6">Lakshadweep</strain>
    </source>
</reference>
<feature type="domain" description="HTH crp-type" evidence="4">
    <location>
        <begin position="98"/>
        <end position="170"/>
    </location>
</feature>
<keyword evidence="6" id="KW-1185">Reference proteome</keyword>
<organism evidence="5 6">
    <name type="scientific">Leptolyngbya iicbica LK</name>
    <dbReference type="NCBI Taxonomy" id="2294035"/>
    <lineage>
        <taxon>Bacteria</taxon>
        <taxon>Bacillati</taxon>
        <taxon>Cyanobacteriota</taxon>
        <taxon>Cyanophyceae</taxon>
        <taxon>Leptolyngbyales</taxon>
        <taxon>Leptolyngbyaceae</taxon>
        <taxon>Leptolyngbya group</taxon>
        <taxon>Leptolyngbya</taxon>
        <taxon>Leptolyngbya iicbica</taxon>
    </lineage>
</organism>
<dbReference type="EMBL" id="QVFV01000012">
    <property type="protein sequence ID" value="RZM74752.1"/>
    <property type="molecule type" value="Genomic_DNA"/>
</dbReference>
<evidence type="ECO:0000313" key="5">
    <source>
        <dbReference type="EMBL" id="RZM74752.1"/>
    </source>
</evidence>
<keyword evidence="2" id="KW-0238">DNA-binding</keyword>
<comment type="caution">
    <text evidence="5">The sequence shown here is derived from an EMBL/GenBank/DDBJ whole genome shotgun (WGS) entry which is preliminary data.</text>
</comment>
<dbReference type="SMART" id="SM00419">
    <property type="entry name" value="HTH_CRP"/>
    <property type="match status" value="1"/>
</dbReference>
<dbReference type="Gene3D" id="1.10.10.10">
    <property type="entry name" value="Winged helix-like DNA-binding domain superfamily/Winged helix DNA-binding domain"/>
    <property type="match status" value="1"/>
</dbReference>
<dbReference type="InterPro" id="IPR018490">
    <property type="entry name" value="cNMP-bd_dom_sf"/>
</dbReference>
<dbReference type="SUPFAM" id="SSF46785">
    <property type="entry name" value="Winged helix' DNA-binding domain"/>
    <property type="match status" value="1"/>
</dbReference>
<evidence type="ECO:0000256" key="3">
    <source>
        <dbReference type="ARBA" id="ARBA00023163"/>
    </source>
</evidence>
<dbReference type="GO" id="GO:0003700">
    <property type="term" value="F:DNA-binding transcription factor activity"/>
    <property type="evidence" value="ECO:0007669"/>
    <property type="project" value="InterPro"/>
</dbReference>
<keyword evidence="1" id="KW-0805">Transcription regulation</keyword>
<accession>A0A4V2E1P5</accession>
<dbReference type="OrthoDB" id="5242211at2"/>
<proteinExistence type="predicted"/>
<dbReference type="PROSITE" id="PS51063">
    <property type="entry name" value="HTH_CRP_2"/>
    <property type="match status" value="1"/>
</dbReference>
<dbReference type="Pfam" id="PF13545">
    <property type="entry name" value="HTH_Crp_2"/>
    <property type="match status" value="1"/>
</dbReference>
<protein>
    <submittedName>
        <fullName evidence="5">Crp/Fnr family transcriptional regulator</fullName>
    </submittedName>
</protein>
<dbReference type="InterPro" id="IPR014710">
    <property type="entry name" value="RmlC-like_jellyroll"/>
</dbReference>
<evidence type="ECO:0000259" key="4">
    <source>
        <dbReference type="PROSITE" id="PS51063"/>
    </source>
</evidence>
<evidence type="ECO:0000256" key="1">
    <source>
        <dbReference type="ARBA" id="ARBA00023015"/>
    </source>
</evidence>
<dbReference type="SUPFAM" id="SSF51206">
    <property type="entry name" value="cAMP-binding domain-like"/>
    <property type="match status" value="1"/>
</dbReference>
<dbReference type="InterPro" id="IPR018335">
    <property type="entry name" value="Tscrpt_reg_HTH_Crp-type_CS"/>
</dbReference>
<evidence type="ECO:0000313" key="6">
    <source>
        <dbReference type="Proteomes" id="UP000292459"/>
    </source>
</evidence>
<dbReference type="Gene3D" id="2.60.120.10">
    <property type="entry name" value="Jelly Rolls"/>
    <property type="match status" value="1"/>
</dbReference>
<dbReference type="InterPro" id="IPR012318">
    <property type="entry name" value="HTH_CRP"/>
</dbReference>
<keyword evidence="3" id="KW-0804">Transcription</keyword>
<sequence>MPLKMSEVLIVCRGVVQLYTIQPDGSETLLGLAGPSMPIGLPFTIVDPFWATALTDVDVLPLPTAEVEASPLLLAGICRHLMRRLQQSEAWLAIAGQRLVGDRLRQLLLLIAHEFGQVEPGGVRIPVRLTHHQLATAIGTTRVTVTRLLKEFKAEGWLQTEQRYLIVQLEQLRTSGWSRMYL</sequence>
<dbReference type="InterPro" id="IPR036390">
    <property type="entry name" value="WH_DNA-bd_sf"/>
</dbReference>